<feature type="transmembrane region" description="Helical" evidence="1">
    <location>
        <begin position="52"/>
        <end position="71"/>
    </location>
</feature>
<feature type="transmembrane region" description="Helical" evidence="1">
    <location>
        <begin position="21"/>
        <end position="40"/>
    </location>
</feature>
<evidence type="ECO:0000313" key="3">
    <source>
        <dbReference type="Proteomes" id="UP000199110"/>
    </source>
</evidence>
<dbReference type="OrthoDB" id="7659275at2"/>
<dbReference type="Proteomes" id="UP000199110">
    <property type="component" value="Unassembled WGS sequence"/>
</dbReference>
<keyword evidence="1" id="KW-0812">Transmembrane</keyword>
<dbReference type="STRING" id="390807.SAMN04488095_0149"/>
<dbReference type="EMBL" id="FORA01000001">
    <property type="protein sequence ID" value="SFI21393.1"/>
    <property type="molecule type" value="Genomic_DNA"/>
</dbReference>
<gene>
    <name evidence="2" type="ORF">SAMN04488095_0149</name>
</gene>
<proteinExistence type="predicted"/>
<keyword evidence="1" id="KW-1133">Transmembrane helix</keyword>
<organism evidence="2 3">
    <name type="scientific">Jannaschia pohangensis</name>
    <dbReference type="NCBI Taxonomy" id="390807"/>
    <lineage>
        <taxon>Bacteria</taxon>
        <taxon>Pseudomonadati</taxon>
        <taxon>Pseudomonadota</taxon>
        <taxon>Alphaproteobacteria</taxon>
        <taxon>Rhodobacterales</taxon>
        <taxon>Roseobacteraceae</taxon>
        <taxon>Jannaschia</taxon>
    </lineage>
</organism>
<evidence type="ECO:0000256" key="1">
    <source>
        <dbReference type="SAM" id="Phobius"/>
    </source>
</evidence>
<keyword evidence="1" id="KW-0472">Membrane</keyword>
<dbReference type="RefSeq" id="WP_139212196.1">
    <property type="nucleotide sequence ID" value="NZ_FORA01000001.1"/>
</dbReference>
<sequence length="117" mass="12801">MKRAPFTIPGPLEVLRVLPKVGLHLLLPAMVLGAVFGSLFDLLMTHSGYPVALAGLVLGPVVFAFAINGITRADEAYAEKMAAYAESYRKAENAKRTIAAQERGDLVQLEEHRARRR</sequence>
<reference evidence="2 3" key="1">
    <citation type="submission" date="2016-10" db="EMBL/GenBank/DDBJ databases">
        <authorList>
            <person name="de Groot N.N."/>
        </authorList>
    </citation>
    <scope>NUCLEOTIDE SEQUENCE [LARGE SCALE GENOMIC DNA]</scope>
    <source>
        <strain evidence="2 3">DSM 19073</strain>
    </source>
</reference>
<keyword evidence="3" id="KW-1185">Reference proteome</keyword>
<protein>
    <submittedName>
        <fullName evidence="2">Uncharacterized protein</fullName>
    </submittedName>
</protein>
<name>A0A1I3GD64_9RHOB</name>
<evidence type="ECO:0000313" key="2">
    <source>
        <dbReference type="EMBL" id="SFI21393.1"/>
    </source>
</evidence>
<accession>A0A1I3GD64</accession>
<dbReference type="AlphaFoldDB" id="A0A1I3GD64"/>